<dbReference type="GO" id="GO:0030600">
    <property type="term" value="F:feruloyl esterase activity"/>
    <property type="evidence" value="ECO:0007669"/>
    <property type="project" value="InterPro"/>
</dbReference>
<evidence type="ECO:0000256" key="6">
    <source>
        <dbReference type="ARBA" id="ARBA00023277"/>
    </source>
</evidence>
<dbReference type="EMBL" id="FNAO01000004">
    <property type="protein sequence ID" value="SDE24062.1"/>
    <property type="molecule type" value="Genomic_DNA"/>
</dbReference>
<dbReference type="SUPFAM" id="SSF53474">
    <property type="entry name" value="alpha/beta-Hydrolases"/>
    <property type="match status" value="1"/>
</dbReference>
<reference evidence="10 11" key="1">
    <citation type="submission" date="2016-10" db="EMBL/GenBank/DDBJ databases">
        <authorList>
            <person name="de Groot N.N."/>
        </authorList>
    </citation>
    <scope>NUCLEOTIDE SEQUENCE [LARGE SCALE GENOMIC DNA]</scope>
    <source>
        <strain evidence="10 11">DSM 23421</strain>
    </source>
</reference>
<feature type="region of interest" description="Disordered" evidence="8">
    <location>
        <begin position="1"/>
        <end position="23"/>
    </location>
</feature>
<sequence length="302" mass="33740">MKTQVKSSDTKKEQRNSTPGKHRFAIQVDGDNREYYVHIHQTYEGSSRFPVVLMLHGSGGNGEKFYKISGWVQQGEDANIITVFPSAWKYDCVEDDGMQKHNAEKWTGYDLELCDNVIRRDDVKFLGKVIEAVASRYNTETERVYMVGFSNGGEMAARCAIELSDKLSAVVACAGSIPPDTTFTPLRRLPVLLQIGAADAKLMAKLGATSPLSLNFPKVLATYPQVQSILNSYIDSFGLNPNYTATGDPGKYIVAKYSNNSGPRNDFGFAIVKDLEHEYPNGRNHPMHGAKVHWEWMKDFDL</sequence>
<dbReference type="STRING" id="641691.SAMN05421636_10474"/>
<dbReference type="RefSeq" id="WP_175455284.1">
    <property type="nucleotide sequence ID" value="NZ_FNAO01000004.1"/>
</dbReference>
<protein>
    <submittedName>
        <fullName evidence="10">Polyhydroxybutyrate depolymerase</fullName>
    </submittedName>
</protein>
<evidence type="ECO:0000256" key="8">
    <source>
        <dbReference type="SAM" id="MobiDB-lite"/>
    </source>
</evidence>
<dbReference type="PANTHER" id="PTHR38050:SF2">
    <property type="entry name" value="FERULOYL ESTERASE C-RELATED"/>
    <property type="match status" value="1"/>
</dbReference>
<proteinExistence type="predicted"/>
<keyword evidence="3" id="KW-0858">Xylan degradation</keyword>
<keyword evidence="6" id="KW-0119">Carbohydrate metabolism</keyword>
<evidence type="ECO:0000256" key="3">
    <source>
        <dbReference type="ARBA" id="ARBA00022651"/>
    </source>
</evidence>
<dbReference type="GO" id="GO:0045493">
    <property type="term" value="P:xylan catabolic process"/>
    <property type="evidence" value="ECO:0007669"/>
    <property type="project" value="UniProtKB-KW"/>
</dbReference>
<evidence type="ECO:0000313" key="10">
    <source>
        <dbReference type="EMBL" id="SDE24062.1"/>
    </source>
</evidence>
<evidence type="ECO:0000256" key="2">
    <source>
        <dbReference type="ARBA" id="ARBA00022525"/>
    </source>
</evidence>
<dbReference type="Pfam" id="PF02230">
    <property type="entry name" value="Abhydrolase_2"/>
    <property type="match status" value="1"/>
</dbReference>
<dbReference type="GO" id="GO:0005576">
    <property type="term" value="C:extracellular region"/>
    <property type="evidence" value="ECO:0007669"/>
    <property type="project" value="UniProtKB-SubCell"/>
</dbReference>
<dbReference type="InterPro" id="IPR029058">
    <property type="entry name" value="AB_hydrolase_fold"/>
</dbReference>
<dbReference type="AlphaFoldDB" id="A0A1G7BAR8"/>
<keyword evidence="7" id="KW-0624">Polysaccharide degradation</keyword>
<evidence type="ECO:0000256" key="4">
    <source>
        <dbReference type="ARBA" id="ARBA00022729"/>
    </source>
</evidence>
<evidence type="ECO:0000256" key="7">
    <source>
        <dbReference type="ARBA" id="ARBA00023326"/>
    </source>
</evidence>
<keyword evidence="4" id="KW-0732">Signal</keyword>
<name>A0A1G7BAR8_9FLAO</name>
<feature type="domain" description="Phospholipase/carboxylesterase/thioesterase" evidence="9">
    <location>
        <begin position="50"/>
        <end position="185"/>
    </location>
</feature>
<keyword evidence="11" id="KW-1185">Reference proteome</keyword>
<organism evidence="10 11">
    <name type="scientific">Pricia antarctica</name>
    <dbReference type="NCBI Taxonomy" id="641691"/>
    <lineage>
        <taxon>Bacteria</taxon>
        <taxon>Pseudomonadati</taxon>
        <taxon>Bacteroidota</taxon>
        <taxon>Flavobacteriia</taxon>
        <taxon>Flavobacteriales</taxon>
        <taxon>Flavobacteriaceae</taxon>
        <taxon>Pricia</taxon>
    </lineage>
</organism>
<keyword evidence="5" id="KW-0378">Hydrolase</keyword>
<evidence type="ECO:0000313" key="11">
    <source>
        <dbReference type="Proteomes" id="UP000199109"/>
    </source>
</evidence>
<dbReference type="InterPro" id="IPR003140">
    <property type="entry name" value="PLipase/COase/thioEstase"/>
</dbReference>
<accession>A0A1G7BAR8</accession>
<evidence type="ECO:0000259" key="9">
    <source>
        <dbReference type="Pfam" id="PF02230"/>
    </source>
</evidence>
<evidence type="ECO:0000256" key="5">
    <source>
        <dbReference type="ARBA" id="ARBA00022801"/>
    </source>
</evidence>
<gene>
    <name evidence="10" type="ORF">SAMN05421636_10474</name>
</gene>
<dbReference type="InterPro" id="IPR043595">
    <property type="entry name" value="FaeB/C/D"/>
</dbReference>
<keyword evidence="2" id="KW-0964">Secreted</keyword>
<evidence type="ECO:0000256" key="1">
    <source>
        <dbReference type="ARBA" id="ARBA00004613"/>
    </source>
</evidence>
<dbReference type="Proteomes" id="UP000199109">
    <property type="component" value="Unassembled WGS sequence"/>
</dbReference>
<dbReference type="PANTHER" id="PTHR38050">
    <property type="match status" value="1"/>
</dbReference>
<dbReference type="Gene3D" id="3.40.50.1820">
    <property type="entry name" value="alpha/beta hydrolase"/>
    <property type="match status" value="1"/>
</dbReference>
<comment type="subcellular location">
    <subcellularLocation>
        <location evidence="1">Secreted</location>
    </subcellularLocation>
</comment>